<reference evidence="1" key="2">
    <citation type="submission" date="2020-09" db="EMBL/GenBank/DDBJ databases">
        <authorList>
            <person name="Sun Q."/>
            <person name="Zhou Y."/>
        </authorList>
    </citation>
    <scope>NUCLEOTIDE SEQUENCE</scope>
    <source>
        <strain evidence="1">CGMCC 1.15725</strain>
    </source>
</reference>
<evidence type="ECO:0000313" key="1">
    <source>
        <dbReference type="EMBL" id="GGF45959.1"/>
    </source>
</evidence>
<organism evidence="1 2">
    <name type="scientific">Aliidongia dinghuensis</name>
    <dbReference type="NCBI Taxonomy" id="1867774"/>
    <lineage>
        <taxon>Bacteria</taxon>
        <taxon>Pseudomonadati</taxon>
        <taxon>Pseudomonadota</taxon>
        <taxon>Alphaproteobacteria</taxon>
        <taxon>Rhodospirillales</taxon>
        <taxon>Dongiaceae</taxon>
        <taxon>Aliidongia</taxon>
    </lineage>
</organism>
<keyword evidence="2" id="KW-1185">Reference proteome</keyword>
<protein>
    <recommendedName>
        <fullName evidence="3">Ribbon-helix-helix protein, CopG family</fullName>
    </recommendedName>
</protein>
<comment type="caution">
    <text evidence="1">The sequence shown here is derived from an EMBL/GenBank/DDBJ whole genome shotgun (WGS) entry which is preliminary data.</text>
</comment>
<accession>A0A8J3E6M2</accession>
<evidence type="ECO:0000313" key="2">
    <source>
        <dbReference type="Proteomes" id="UP000646365"/>
    </source>
</evidence>
<sequence length="94" mass="9829">MKQSEAATERVTVLMTPAEKVALEIKAKGAGVSVGEYVRRSVDSFDPDGAAELTQLAALAIELQRSNVEAAAALDRALASIEETRTQLGGRSAA</sequence>
<name>A0A8J3E6M2_9PROT</name>
<evidence type="ECO:0008006" key="3">
    <source>
        <dbReference type="Google" id="ProtNLM"/>
    </source>
</evidence>
<dbReference type="Proteomes" id="UP000646365">
    <property type="component" value="Unassembled WGS sequence"/>
</dbReference>
<gene>
    <name evidence="1" type="ORF">GCM10011611_60560</name>
</gene>
<proteinExistence type="predicted"/>
<reference evidence="1" key="1">
    <citation type="journal article" date="2014" name="Int. J. Syst. Evol. Microbiol.">
        <title>Complete genome sequence of Corynebacterium casei LMG S-19264T (=DSM 44701T), isolated from a smear-ripened cheese.</title>
        <authorList>
            <consortium name="US DOE Joint Genome Institute (JGI-PGF)"/>
            <person name="Walter F."/>
            <person name="Albersmeier A."/>
            <person name="Kalinowski J."/>
            <person name="Ruckert C."/>
        </authorList>
    </citation>
    <scope>NUCLEOTIDE SEQUENCE</scope>
    <source>
        <strain evidence="1">CGMCC 1.15725</strain>
    </source>
</reference>
<dbReference type="EMBL" id="BMJQ01000023">
    <property type="protein sequence ID" value="GGF45959.1"/>
    <property type="molecule type" value="Genomic_DNA"/>
</dbReference>
<dbReference type="RefSeq" id="WP_189051935.1">
    <property type="nucleotide sequence ID" value="NZ_BMJQ01000023.1"/>
</dbReference>
<dbReference type="AlphaFoldDB" id="A0A8J3E6M2"/>
<dbReference type="Pfam" id="PF21983">
    <property type="entry name" value="NikA-like"/>
    <property type="match status" value="1"/>
</dbReference>
<dbReference type="InterPro" id="IPR053842">
    <property type="entry name" value="NikA-like"/>
</dbReference>